<protein>
    <submittedName>
        <fullName evidence="1">Uncharacterized protein</fullName>
    </submittedName>
</protein>
<evidence type="ECO:0000313" key="1">
    <source>
        <dbReference type="EMBL" id="VFK79409.1"/>
    </source>
</evidence>
<dbReference type="AlphaFoldDB" id="A0A451BM80"/>
<dbReference type="EMBL" id="CAADHB010000048">
    <property type="protein sequence ID" value="VFK79409.1"/>
    <property type="molecule type" value="Genomic_DNA"/>
</dbReference>
<name>A0A451BM80_9GAMM</name>
<accession>A0A451BM80</accession>
<organism evidence="1">
    <name type="scientific">Candidatus Kentrum sp. SD</name>
    <dbReference type="NCBI Taxonomy" id="2126332"/>
    <lineage>
        <taxon>Bacteria</taxon>
        <taxon>Pseudomonadati</taxon>
        <taxon>Pseudomonadota</taxon>
        <taxon>Gammaproteobacteria</taxon>
        <taxon>Candidatus Kentrum</taxon>
    </lineage>
</organism>
<sequence length="224" mass="26421">MVCFDYGYRPRLILKTCCLTARALRDYDVKYILSHSLQRFFLYMYRKNKDSEKTGARARNAPFGAYCYALTNKRTQPNAKRSDLCTRTAFFAAREILGLKFNSAHEISRAGGMRGKWLNGDARFRLVRVRIRFERLYLNLLALPLIEWVTRIRLSPQKNLWVDRCSLVAGFRVDSPWISLRERVEALWKNLRFSHRSPTLIHRLTTLHRLSPISERQLFLTIDC</sequence>
<reference evidence="1" key="1">
    <citation type="submission" date="2019-02" db="EMBL/GenBank/DDBJ databases">
        <authorList>
            <person name="Gruber-Vodicka R. H."/>
            <person name="Seah K. B. B."/>
        </authorList>
    </citation>
    <scope>NUCLEOTIDE SEQUENCE</scope>
    <source>
        <strain evidence="1">BECK_S127</strain>
    </source>
</reference>
<proteinExistence type="predicted"/>
<gene>
    <name evidence="1" type="ORF">BECKSD772D_GA0070982_104813</name>
</gene>